<feature type="region of interest" description="Disordered" evidence="1">
    <location>
        <begin position="77"/>
        <end position="123"/>
    </location>
</feature>
<evidence type="ECO:0000256" key="1">
    <source>
        <dbReference type="SAM" id="MobiDB-lite"/>
    </source>
</evidence>
<dbReference type="Proteomes" id="UP000317650">
    <property type="component" value="Chromosome 10"/>
</dbReference>
<dbReference type="AlphaFoldDB" id="A0A4S8IZY0"/>
<gene>
    <name evidence="2" type="ORF">C4D60_Mb10t16170</name>
</gene>
<comment type="caution">
    <text evidence="2">The sequence shown here is derived from an EMBL/GenBank/DDBJ whole genome shotgun (WGS) entry which is preliminary data.</text>
</comment>
<keyword evidence="3" id="KW-1185">Reference proteome</keyword>
<organism evidence="2 3">
    <name type="scientific">Musa balbisiana</name>
    <name type="common">Banana</name>
    <dbReference type="NCBI Taxonomy" id="52838"/>
    <lineage>
        <taxon>Eukaryota</taxon>
        <taxon>Viridiplantae</taxon>
        <taxon>Streptophyta</taxon>
        <taxon>Embryophyta</taxon>
        <taxon>Tracheophyta</taxon>
        <taxon>Spermatophyta</taxon>
        <taxon>Magnoliopsida</taxon>
        <taxon>Liliopsida</taxon>
        <taxon>Zingiberales</taxon>
        <taxon>Musaceae</taxon>
        <taxon>Musa</taxon>
    </lineage>
</organism>
<evidence type="ECO:0000313" key="3">
    <source>
        <dbReference type="Proteomes" id="UP000317650"/>
    </source>
</evidence>
<reference evidence="2 3" key="1">
    <citation type="journal article" date="2019" name="Nat. Plants">
        <title>Genome sequencing of Musa balbisiana reveals subgenome evolution and function divergence in polyploid bananas.</title>
        <authorList>
            <person name="Yao X."/>
        </authorList>
    </citation>
    <scope>NUCLEOTIDE SEQUENCE [LARGE SCALE GENOMIC DNA]</scope>
    <source>
        <strain evidence="3">cv. DH-PKW</strain>
        <tissue evidence="2">Leaves</tissue>
    </source>
</reference>
<evidence type="ECO:0000313" key="2">
    <source>
        <dbReference type="EMBL" id="THU53602.1"/>
    </source>
</evidence>
<proteinExistence type="predicted"/>
<name>A0A4S8IZY0_MUSBA</name>
<dbReference type="EMBL" id="PYDT01000008">
    <property type="protein sequence ID" value="THU53602.1"/>
    <property type="molecule type" value="Genomic_DNA"/>
</dbReference>
<protein>
    <submittedName>
        <fullName evidence="2">Uncharacterized protein</fullName>
    </submittedName>
</protein>
<sequence length="123" mass="14108">MAKEHISAIRQDELWCYNKEDEDENPRGEPHRIHDFSDLLPGVESETLTGERKRKGEFYYGSGDAWKEIGRRIGSSPTLRRRRRRRDLTDDSSSRRTTARCGVEGSSHAQNPTPRLGLGPIRS</sequence>
<accession>A0A4S8IZY0</accession>